<dbReference type="Proteomes" id="UP000663832">
    <property type="component" value="Unassembled WGS sequence"/>
</dbReference>
<feature type="region of interest" description="Disordered" evidence="1">
    <location>
        <begin position="1"/>
        <end position="184"/>
    </location>
</feature>
<feature type="compositionally biased region" description="Polar residues" evidence="1">
    <location>
        <begin position="97"/>
        <end position="109"/>
    </location>
</feature>
<dbReference type="EMBL" id="CAJNOI010005616">
    <property type="protein sequence ID" value="CAF1568284.1"/>
    <property type="molecule type" value="Genomic_DNA"/>
</dbReference>
<evidence type="ECO:0000313" key="4">
    <source>
        <dbReference type="Proteomes" id="UP000663832"/>
    </source>
</evidence>
<reference evidence="3" key="1">
    <citation type="submission" date="2021-02" db="EMBL/GenBank/DDBJ databases">
        <authorList>
            <person name="Nowell W R."/>
        </authorList>
    </citation>
    <scope>NUCLEOTIDE SEQUENCE</scope>
</reference>
<dbReference type="EMBL" id="CAJNOM010006024">
    <property type="protein sequence ID" value="CAF1667648.1"/>
    <property type="molecule type" value="Genomic_DNA"/>
</dbReference>
<feature type="compositionally biased region" description="Low complexity" evidence="1">
    <location>
        <begin position="67"/>
        <end position="76"/>
    </location>
</feature>
<proteinExistence type="predicted"/>
<dbReference type="OrthoDB" id="1939715at2759"/>
<name>A0A816FY31_9BILA</name>
<accession>A0A816FY31</accession>
<feature type="compositionally biased region" description="Polar residues" evidence="1">
    <location>
        <begin position="143"/>
        <end position="152"/>
    </location>
</feature>
<organism evidence="3 4">
    <name type="scientific">Adineta steineri</name>
    <dbReference type="NCBI Taxonomy" id="433720"/>
    <lineage>
        <taxon>Eukaryota</taxon>
        <taxon>Metazoa</taxon>
        <taxon>Spiralia</taxon>
        <taxon>Gnathifera</taxon>
        <taxon>Rotifera</taxon>
        <taxon>Eurotatoria</taxon>
        <taxon>Bdelloidea</taxon>
        <taxon>Adinetida</taxon>
        <taxon>Adinetidae</taxon>
        <taxon>Adineta</taxon>
    </lineage>
</organism>
<keyword evidence="4" id="KW-1185">Reference proteome</keyword>
<dbReference type="Proteomes" id="UP000663877">
    <property type="component" value="Unassembled WGS sequence"/>
</dbReference>
<gene>
    <name evidence="2" type="ORF">BJG266_LOCUS47516</name>
    <name evidence="3" type="ORF">QVE165_LOCUS64557</name>
</gene>
<protein>
    <submittedName>
        <fullName evidence="3">Uncharacterized protein</fullName>
    </submittedName>
</protein>
<feature type="non-terminal residue" evidence="3">
    <location>
        <position position="1"/>
    </location>
</feature>
<evidence type="ECO:0000256" key="1">
    <source>
        <dbReference type="SAM" id="MobiDB-lite"/>
    </source>
</evidence>
<sequence length="184" mass="20716">LYGQNEGFHPPHPPMFTRGGSIDRGDHPLMSQPLSRPTNYSSTSSNQQQQGPPPSLLSQNFKSYPTNQQQSSSSNQAQFYPPPPNQYTRQPVPIGAMNTTNNRPQNQPVPSLMSGLSKNFSNNGNNLNNTQSLFQHRQPLLPPQSNNNRPLYQQQQQQQQHHTQYSTYSKSNGPNDDNVKPKHI</sequence>
<dbReference type="AlphaFoldDB" id="A0A816FY31"/>
<evidence type="ECO:0000313" key="2">
    <source>
        <dbReference type="EMBL" id="CAF1568284.1"/>
    </source>
</evidence>
<feature type="compositionally biased region" description="Low complexity" evidence="1">
    <location>
        <begin position="114"/>
        <end position="129"/>
    </location>
</feature>
<feature type="compositionally biased region" description="Low complexity" evidence="1">
    <location>
        <begin position="153"/>
        <end position="169"/>
    </location>
</feature>
<feature type="compositionally biased region" description="Low complexity" evidence="1">
    <location>
        <begin position="37"/>
        <end position="50"/>
    </location>
</feature>
<comment type="caution">
    <text evidence="3">The sequence shown here is derived from an EMBL/GenBank/DDBJ whole genome shotgun (WGS) entry which is preliminary data.</text>
</comment>
<evidence type="ECO:0000313" key="3">
    <source>
        <dbReference type="EMBL" id="CAF1667648.1"/>
    </source>
</evidence>